<evidence type="ECO:0000313" key="2">
    <source>
        <dbReference type="Proteomes" id="UP000581087"/>
    </source>
</evidence>
<dbReference type="EMBL" id="JACCBI010000001">
    <property type="protein sequence ID" value="NYD68703.1"/>
    <property type="molecule type" value="Genomic_DNA"/>
</dbReference>
<protein>
    <submittedName>
        <fullName evidence="1">Uncharacterized protein</fullName>
    </submittedName>
</protein>
<gene>
    <name evidence="1" type="ORF">BJ972_003222</name>
</gene>
<proteinExistence type="predicted"/>
<reference evidence="1 2" key="1">
    <citation type="submission" date="2020-07" db="EMBL/GenBank/DDBJ databases">
        <title>Sequencing the genomes of 1000 actinobacteria strains.</title>
        <authorList>
            <person name="Klenk H.-P."/>
        </authorList>
    </citation>
    <scope>NUCLEOTIDE SEQUENCE [LARGE SCALE GENOMIC DNA]</scope>
    <source>
        <strain evidence="1 2">DSM 23870</strain>
    </source>
</reference>
<dbReference type="Proteomes" id="UP000581087">
    <property type="component" value="Unassembled WGS sequence"/>
</dbReference>
<name>A0A852SHT1_9MICO</name>
<accession>A0A852SHT1</accession>
<dbReference type="AlphaFoldDB" id="A0A852SHT1"/>
<comment type="caution">
    <text evidence="1">The sequence shown here is derived from an EMBL/GenBank/DDBJ whole genome shotgun (WGS) entry which is preliminary data.</text>
</comment>
<dbReference type="RefSeq" id="WP_206736524.1">
    <property type="nucleotide sequence ID" value="NZ_JACCBI010000001.1"/>
</dbReference>
<organism evidence="1 2">
    <name type="scientific">Agromyces atrinae</name>
    <dbReference type="NCBI Taxonomy" id="592376"/>
    <lineage>
        <taxon>Bacteria</taxon>
        <taxon>Bacillati</taxon>
        <taxon>Actinomycetota</taxon>
        <taxon>Actinomycetes</taxon>
        <taxon>Micrococcales</taxon>
        <taxon>Microbacteriaceae</taxon>
        <taxon>Agromyces</taxon>
    </lineage>
</organism>
<evidence type="ECO:0000313" key="1">
    <source>
        <dbReference type="EMBL" id="NYD68703.1"/>
    </source>
</evidence>
<sequence>MSDSKNVIKSTPMPAKATEVIVGVVGKISPADAFGALTQIVSVVRESIEIHETESTKREKLVTYRETEVARIKASERILREYFDRVFDERKVTNKRLFDSLDLALQSGDVAALQAVVGGIVDVARTSPMAGIGELRRAMDDPNAVFEF</sequence>